<organism evidence="1">
    <name type="scientific">marine sediment metagenome</name>
    <dbReference type="NCBI Taxonomy" id="412755"/>
    <lineage>
        <taxon>unclassified sequences</taxon>
        <taxon>metagenomes</taxon>
        <taxon>ecological metagenomes</taxon>
    </lineage>
</organism>
<evidence type="ECO:0000313" key="1">
    <source>
        <dbReference type="EMBL" id="GAI27364.1"/>
    </source>
</evidence>
<protein>
    <recommendedName>
        <fullName evidence="2">Phage head morphogenesis domain-containing protein</fullName>
    </recommendedName>
</protein>
<evidence type="ECO:0008006" key="2">
    <source>
        <dbReference type="Google" id="ProtNLM"/>
    </source>
</evidence>
<sequence>TELIDWEWIRDDGRDILKPAMLNVLARGANTAYKIGGIEASFDVLNPRSVRWAGEHCAKLVKEVSDETRKGLKQIIRRGIKEGKSMPRIAKKIRPMVGLTERQMMATANFEERLIIDRPELSRKELDRRVDVHARRMHRRRADTISRTESANAVNEGTLQGYEGAKIEELEILLGPNPCDICIGLASRTYKTRESHGILTAHPRCECCWSPL</sequence>
<comment type="caution">
    <text evidence="1">The sequence shown here is derived from an EMBL/GenBank/DDBJ whole genome shotgun (WGS) entry which is preliminary data.</text>
</comment>
<feature type="non-terminal residue" evidence="1">
    <location>
        <position position="1"/>
    </location>
</feature>
<accession>X1P8V6</accession>
<dbReference type="EMBL" id="BARV01023082">
    <property type="protein sequence ID" value="GAI27364.1"/>
    <property type="molecule type" value="Genomic_DNA"/>
</dbReference>
<dbReference type="AlphaFoldDB" id="X1P8V6"/>
<name>X1P8V6_9ZZZZ</name>
<gene>
    <name evidence="1" type="ORF">S06H3_37926</name>
</gene>
<reference evidence="1" key="1">
    <citation type="journal article" date="2014" name="Front. Microbiol.">
        <title>High frequency of phylogenetically diverse reductive dehalogenase-homologous genes in deep subseafloor sedimentary metagenomes.</title>
        <authorList>
            <person name="Kawai M."/>
            <person name="Futagami T."/>
            <person name="Toyoda A."/>
            <person name="Takaki Y."/>
            <person name="Nishi S."/>
            <person name="Hori S."/>
            <person name="Arai W."/>
            <person name="Tsubouchi T."/>
            <person name="Morono Y."/>
            <person name="Uchiyama I."/>
            <person name="Ito T."/>
            <person name="Fujiyama A."/>
            <person name="Inagaki F."/>
            <person name="Takami H."/>
        </authorList>
    </citation>
    <scope>NUCLEOTIDE SEQUENCE</scope>
    <source>
        <strain evidence="1">Expedition CK06-06</strain>
    </source>
</reference>
<proteinExistence type="predicted"/>